<name>A0A1X7V8G7_AMPQE</name>
<proteinExistence type="predicted"/>
<organism evidence="1">
    <name type="scientific">Amphimedon queenslandica</name>
    <name type="common">Sponge</name>
    <dbReference type="NCBI Taxonomy" id="400682"/>
    <lineage>
        <taxon>Eukaryota</taxon>
        <taxon>Metazoa</taxon>
        <taxon>Porifera</taxon>
        <taxon>Demospongiae</taxon>
        <taxon>Heteroscleromorpha</taxon>
        <taxon>Haplosclerida</taxon>
        <taxon>Niphatidae</taxon>
        <taxon>Amphimedon</taxon>
    </lineage>
</organism>
<dbReference type="InParanoid" id="A0A1X7V8G7"/>
<evidence type="ECO:0000313" key="1">
    <source>
        <dbReference type="EnsemblMetazoa" id="Aqu2.1.35802_001"/>
    </source>
</evidence>
<dbReference type="AlphaFoldDB" id="A0A1X7V8G7"/>
<accession>A0A1X7V8G7</accession>
<dbReference type="EnsemblMetazoa" id="Aqu2.1.35802_001">
    <property type="protein sequence ID" value="Aqu2.1.35802_001"/>
    <property type="gene ID" value="Aqu2.1.35802"/>
</dbReference>
<protein>
    <submittedName>
        <fullName evidence="1">Uncharacterized protein</fullName>
    </submittedName>
</protein>
<reference evidence="1" key="1">
    <citation type="submission" date="2017-05" db="UniProtKB">
        <authorList>
            <consortium name="EnsemblMetazoa"/>
        </authorList>
    </citation>
    <scope>IDENTIFICATION</scope>
</reference>
<dbReference type="OrthoDB" id="1607513at2759"/>
<sequence>MIAKILEQQQAIIFVLSSDRKASHLILSWQDIDVWGATNEALSLLADFTDMSGEKYVTGSSILPILRLLKSSVLKENPNNKPMAKKIRSAILSDLSDRYVEPEVTTILELISMIDPRFKERHV</sequence>